<evidence type="ECO:0000313" key="1">
    <source>
        <dbReference type="EMBL" id="MBD1384106.1"/>
    </source>
</evidence>
<organism evidence="1 2">
    <name type="scientific">Mucilaginibacter rigui</name>
    <dbReference type="NCBI Taxonomy" id="534635"/>
    <lineage>
        <taxon>Bacteria</taxon>
        <taxon>Pseudomonadati</taxon>
        <taxon>Bacteroidota</taxon>
        <taxon>Sphingobacteriia</taxon>
        <taxon>Sphingobacteriales</taxon>
        <taxon>Sphingobacteriaceae</taxon>
        <taxon>Mucilaginibacter</taxon>
    </lineage>
</organism>
<comment type="caution">
    <text evidence="1">The sequence shown here is derived from an EMBL/GenBank/DDBJ whole genome shotgun (WGS) entry which is preliminary data.</text>
</comment>
<dbReference type="Proteomes" id="UP000618754">
    <property type="component" value="Unassembled WGS sequence"/>
</dbReference>
<evidence type="ECO:0000313" key="2">
    <source>
        <dbReference type="Proteomes" id="UP000618754"/>
    </source>
</evidence>
<dbReference type="EMBL" id="JACWMW010000001">
    <property type="protein sequence ID" value="MBD1384106.1"/>
    <property type="molecule type" value="Genomic_DNA"/>
</dbReference>
<dbReference type="RefSeq" id="WP_191174007.1">
    <property type="nucleotide sequence ID" value="NZ_JACWMW010000001.1"/>
</dbReference>
<dbReference type="Pfam" id="PF13376">
    <property type="entry name" value="OmdA"/>
    <property type="match status" value="1"/>
</dbReference>
<reference evidence="1 2" key="1">
    <citation type="submission" date="2020-09" db="EMBL/GenBank/DDBJ databases">
        <title>Novel species of Mucilaginibacter isolated from a glacier on the Tibetan Plateau.</title>
        <authorList>
            <person name="Liu Q."/>
            <person name="Xin Y.-H."/>
        </authorList>
    </citation>
    <scope>NUCLEOTIDE SEQUENCE [LARGE SCALE GENOMIC DNA]</scope>
    <source>
        <strain evidence="1 2">CGMCC 1.13878</strain>
    </source>
</reference>
<accession>A0ABR7X0S3</accession>
<name>A0ABR7X0S3_9SPHI</name>
<protein>
    <submittedName>
        <fullName evidence="1">YdeI/OmpD-associated family protein</fullName>
    </submittedName>
</protein>
<keyword evidence="2" id="KW-1185">Reference proteome</keyword>
<sequence length="184" mass="21205">MEPTFFETPADFRNWLQANADQKTELLVGFYKTGSGKPSITWPQSVDEALCFGWIDGVRRSLGPESYTIRFTPRKPTSIWSGINIQKVAELTEKGLMQPAGLAAYAKRKEERSAIYSFEVDEMALKPEYEKLFKANKIAWEFFQKQAPWYKRTSVHRIMTAKQEKTQISRLEALIKASEKGERN</sequence>
<gene>
    <name evidence="1" type="ORF">IDJ75_02360</name>
</gene>
<proteinExistence type="predicted"/>